<dbReference type="GO" id="GO:0005886">
    <property type="term" value="C:plasma membrane"/>
    <property type="evidence" value="ECO:0007669"/>
    <property type="project" value="UniProtKB-SubCell"/>
</dbReference>
<dbReference type="PANTHER" id="PTHR30040:SF2">
    <property type="entry name" value="FAD:PROTEIN FMN TRANSFERASE"/>
    <property type="match status" value="1"/>
</dbReference>
<dbReference type="Pfam" id="PF02424">
    <property type="entry name" value="ApbE"/>
    <property type="match status" value="1"/>
</dbReference>
<proteinExistence type="inferred from homology"/>
<dbReference type="SUPFAM" id="SSF143631">
    <property type="entry name" value="ApbE-like"/>
    <property type="match status" value="1"/>
</dbReference>
<comment type="cofactor">
    <cofactor evidence="12">
        <name>Mg(2+)</name>
        <dbReference type="ChEBI" id="CHEBI:18420"/>
    </cofactor>
    <cofactor evidence="12">
        <name>Mn(2+)</name>
        <dbReference type="ChEBI" id="CHEBI:29035"/>
    </cofactor>
    <text evidence="12">Magnesium. Can also use manganese.</text>
</comment>
<organism evidence="14 15">
    <name type="scientific">Ferrimonas aestuarii</name>
    <dbReference type="NCBI Taxonomy" id="2569539"/>
    <lineage>
        <taxon>Bacteria</taxon>
        <taxon>Pseudomonadati</taxon>
        <taxon>Pseudomonadota</taxon>
        <taxon>Gammaproteobacteria</taxon>
        <taxon>Alteromonadales</taxon>
        <taxon>Ferrimonadaceae</taxon>
        <taxon>Ferrimonas</taxon>
    </lineage>
</organism>
<keyword evidence="6 11" id="KW-0479">Metal-binding</keyword>
<evidence type="ECO:0000256" key="12">
    <source>
        <dbReference type="PIRSR" id="PIRSR006268-2"/>
    </source>
</evidence>
<evidence type="ECO:0000256" key="2">
    <source>
        <dbReference type="ARBA" id="ARBA00011955"/>
    </source>
</evidence>
<comment type="similarity">
    <text evidence="1 11 13">Belongs to the ApbE family.</text>
</comment>
<keyword evidence="13" id="KW-0732">Signal</keyword>
<feature type="binding site" evidence="12">
    <location>
        <position position="178"/>
    </location>
    <ligand>
        <name>Mg(2+)</name>
        <dbReference type="ChEBI" id="CHEBI:18420"/>
    </ligand>
</feature>
<keyword evidence="13" id="KW-0472">Membrane</keyword>
<evidence type="ECO:0000256" key="1">
    <source>
        <dbReference type="ARBA" id="ARBA00008282"/>
    </source>
</evidence>
<feature type="binding site" evidence="12">
    <location>
        <position position="296"/>
    </location>
    <ligand>
        <name>Mg(2+)</name>
        <dbReference type="ChEBI" id="CHEBI:18420"/>
    </ligand>
</feature>
<dbReference type="OrthoDB" id="9778595at2"/>
<keyword evidence="13" id="KW-1003">Cell membrane</keyword>
<feature type="signal peptide" evidence="13">
    <location>
        <begin position="1"/>
        <end position="21"/>
    </location>
</feature>
<keyword evidence="13" id="KW-0997">Cell inner membrane</keyword>
<sequence length="343" mass="36676">MRSTLILALLFAALSVVSACAMNSGSPLVQLTGATMGTSYAISYEPTAKAADAKAVKQAVEATLARINHSMSVFDPASEISLLNQAAEHQAMVLSPELYRLLALSVKVHQQTQGAFDISLGPLIEFWGFATQKRDLAHKDRGQLEMVRTKVGLDGLTLDATTTSATKTVSGLQLNPSAIAKGDGVDAIAQTLKTLGINNALVEIGGEIKAMGFPPHRAQWQVAITQPQALNLKIQTLVPLTNQAMATSGNYANFFESNGQRFSHIIDPRTGYPSQSPMVSVSVIHPSCAIADAYATALMLFQPKLALAFASQHRLAISITFHTPTGLKTVTNPEWPRVRANIE</sequence>
<dbReference type="EC" id="2.7.1.180" evidence="2 11"/>
<comment type="catalytic activity">
    <reaction evidence="10 11 13">
        <text>L-threonyl-[protein] + FAD = FMN-L-threonyl-[protein] + AMP + H(+)</text>
        <dbReference type="Rhea" id="RHEA:36847"/>
        <dbReference type="Rhea" id="RHEA-COMP:11060"/>
        <dbReference type="Rhea" id="RHEA-COMP:11061"/>
        <dbReference type="ChEBI" id="CHEBI:15378"/>
        <dbReference type="ChEBI" id="CHEBI:30013"/>
        <dbReference type="ChEBI" id="CHEBI:57692"/>
        <dbReference type="ChEBI" id="CHEBI:74257"/>
        <dbReference type="ChEBI" id="CHEBI:456215"/>
        <dbReference type="EC" id="2.7.1.180"/>
    </reaction>
</comment>
<gene>
    <name evidence="14" type="ORF">FCL42_19000</name>
</gene>
<evidence type="ECO:0000256" key="8">
    <source>
        <dbReference type="ARBA" id="ARBA00022842"/>
    </source>
</evidence>
<name>A0A4U1BJ14_9GAMM</name>
<reference evidence="14 15" key="1">
    <citation type="submission" date="2019-04" db="EMBL/GenBank/DDBJ databases">
        <authorList>
            <person name="Hwang J.C."/>
        </authorList>
    </citation>
    <scope>NUCLEOTIDE SEQUENCE [LARGE SCALE GENOMIC DNA]</scope>
    <source>
        <strain evidence="14 15">IMCC35002</strain>
    </source>
</reference>
<evidence type="ECO:0000313" key="14">
    <source>
        <dbReference type="EMBL" id="TKB50738.1"/>
    </source>
</evidence>
<evidence type="ECO:0000256" key="11">
    <source>
        <dbReference type="PIRNR" id="PIRNR006268"/>
    </source>
</evidence>
<keyword evidence="5 11" id="KW-0808">Transferase</keyword>
<dbReference type="GO" id="GO:0016740">
    <property type="term" value="F:transferase activity"/>
    <property type="evidence" value="ECO:0007669"/>
    <property type="project" value="UniProtKB-UniRule"/>
</dbReference>
<accession>A0A4U1BJ14</accession>
<evidence type="ECO:0000256" key="13">
    <source>
        <dbReference type="RuleBase" id="RU363002"/>
    </source>
</evidence>
<protein>
    <recommendedName>
        <fullName evidence="3 11">FAD:protein FMN transferase</fullName>
        <ecNumber evidence="2 11">2.7.1.180</ecNumber>
    </recommendedName>
    <alternativeName>
        <fullName evidence="9 11">Flavin transferase</fullName>
    </alternativeName>
</protein>
<dbReference type="PROSITE" id="PS51257">
    <property type="entry name" value="PROKAR_LIPOPROTEIN"/>
    <property type="match status" value="1"/>
</dbReference>
<comment type="function">
    <text evidence="13">Flavin transferase that catalyzes the transfer of the FMN moiety of FAD and its covalent binding to the hydroxyl group of a threonine residue in a target flavoprotein.</text>
</comment>
<dbReference type="PIRSF" id="PIRSF006268">
    <property type="entry name" value="ApbE"/>
    <property type="match status" value="1"/>
</dbReference>
<evidence type="ECO:0000313" key="15">
    <source>
        <dbReference type="Proteomes" id="UP000305675"/>
    </source>
</evidence>
<dbReference type="InterPro" id="IPR003374">
    <property type="entry name" value="ApbE-like_sf"/>
</dbReference>
<evidence type="ECO:0000256" key="6">
    <source>
        <dbReference type="ARBA" id="ARBA00022723"/>
    </source>
</evidence>
<evidence type="ECO:0000256" key="3">
    <source>
        <dbReference type="ARBA" id="ARBA00016337"/>
    </source>
</evidence>
<keyword evidence="7 11" id="KW-0274">FAD</keyword>
<evidence type="ECO:0000256" key="10">
    <source>
        <dbReference type="ARBA" id="ARBA00048540"/>
    </source>
</evidence>
<evidence type="ECO:0000256" key="7">
    <source>
        <dbReference type="ARBA" id="ARBA00022827"/>
    </source>
</evidence>
<dbReference type="RefSeq" id="WP_136865013.1">
    <property type="nucleotide sequence ID" value="NZ_SWCJ01000021.1"/>
</dbReference>
<evidence type="ECO:0000256" key="9">
    <source>
        <dbReference type="ARBA" id="ARBA00031306"/>
    </source>
</evidence>
<keyword evidence="4 11" id="KW-0285">Flavoprotein</keyword>
<evidence type="ECO:0000256" key="4">
    <source>
        <dbReference type="ARBA" id="ARBA00022630"/>
    </source>
</evidence>
<keyword evidence="8 11" id="KW-0460">Magnesium</keyword>
<dbReference type="AlphaFoldDB" id="A0A4U1BJ14"/>
<keyword evidence="13" id="KW-0449">Lipoprotein</keyword>
<dbReference type="GO" id="GO:0046872">
    <property type="term" value="F:metal ion binding"/>
    <property type="evidence" value="ECO:0007669"/>
    <property type="project" value="UniProtKB-UniRule"/>
</dbReference>
<feature type="binding site" evidence="12">
    <location>
        <position position="292"/>
    </location>
    <ligand>
        <name>Mg(2+)</name>
        <dbReference type="ChEBI" id="CHEBI:18420"/>
    </ligand>
</feature>
<evidence type="ECO:0000256" key="5">
    <source>
        <dbReference type="ARBA" id="ARBA00022679"/>
    </source>
</evidence>
<dbReference type="InterPro" id="IPR024932">
    <property type="entry name" value="ApbE"/>
</dbReference>
<comment type="subcellular location">
    <subcellularLocation>
        <location evidence="13">Cell inner membrane</location>
        <topology evidence="13">Lipid-anchor</topology>
        <orientation evidence="13">Periplasmic side</orientation>
    </subcellularLocation>
</comment>
<feature type="chain" id="PRO_5020820937" description="FAD:protein FMN transferase" evidence="13">
    <location>
        <begin position="22"/>
        <end position="343"/>
    </location>
</feature>
<dbReference type="EMBL" id="SWCJ01000021">
    <property type="protein sequence ID" value="TKB50738.1"/>
    <property type="molecule type" value="Genomic_DNA"/>
</dbReference>
<dbReference type="Gene3D" id="3.10.520.10">
    <property type="entry name" value="ApbE-like domains"/>
    <property type="match status" value="1"/>
</dbReference>
<comment type="caution">
    <text evidence="14">The sequence shown here is derived from an EMBL/GenBank/DDBJ whole genome shotgun (WGS) entry which is preliminary data.</text>
</comment>
<dbReference type="Proteomes" id="UP000305675">
    <property type="component" value="Unassembled WGS sequence"/>
</dbReference>
<dbReference type="PANTHER" id="PTHR30040">
    <property type="entry name" value="THIAMINE BIOSYNTHESIS LIPOPROTEIN APBE"/>
    <property type="match status" value="1"/>
</dbReference>
<keyword evidence="15" id="KW-1185">Reference proteome</keyword>